<accession>A0A2I4GS63</accession>
<dbReference type="GeneID" id="109010373"/>
<sequence length="480" mass="54026">MAVAEARAAWQRAANRCLVQEDAKRAPKLACCQSAPSTSKQVDNGPTNKVDEQDHPASGFMPKNPSFSKLPENTRWWLQLQPSNGYPKGLTYEQSNVLEAEVETSRVGTANSTTKFDELHPEKGDTIHVYDGKNFESSLDKQYGLSAVYMNKAHEVRKLEVKAPCSMNAEEYLELMDGRGKYEPVDMDPSHCPVSNQANEFCLDPESPWTGGCKTGPWWQTTDKDELPFLVMKNSLDHIVNCDLPPPQKVYVRRHPYARSGHIDNDEALSSSSNWKAQTSSISSRTHTWGCPDSGKTHGNTVDSSEEFPRCVSDKLFSSSSTKHIDVTKMPQVSEGDPGKAQLMEALCHSQTRAREAEKAAKQAYAEKEHILKLFFRQASQLFAYRQWFQLLELEALYVQIKNNDQSISTLFPVVLPWMSYKGRRKRKSWQKATKGKRVKRGRVRHDIKRYAVAFALGMSLVGAGLFLGWTVGCMLPPPF</sequence>
<feature type="compositionally biased region" description="Polar residues" evidence="1">
    <location>
        <begin position="34"/>
        <end position="47"/>
    </location>
</feature>
<evidence type="ECO:0000313" key="3">
    <source>
        <dbReference type="Proteomes" id="UP000235220"/>
    </source>
</evidence>
<feature type="region of interest" description="Disordered" evidence="1">
    <location>
        <begin position="284"/>
        <end position="304"/>
    </location>
</feature>
<feature type="transmembrane region" description="Helical" evidence="2">
    <location>
        <begin position="451"/>
        <end position="472"/>
    </location>
</feature>
<dbReference type="AlphaFoldDB" id="A0A2I4GS63"/>
<dbReference type="STRING" id="51240.A0A2I4GS63"/>
<dbReference type="KEGG" id="jre:109010373"/>
<keyword evidence="3" id="KW-1185">Reference proteome</keyword>
<feature type="region of interest" description="Disordered" evidence="1">
    <location>
        <begin position="31"/>
        <end position="65"/>
    </location>
</feature>
<evidence type="ECO:0000313" key="4">
    <source>
        <dbReference type="RefSeq" id="XP_018846734.1"/>
    </source>
</evidence>
<proteinExistence type="predicted"/>
<name>A0A2I4GS63_JUGRE</name>
<keyword evidence="2" id="KW-0812">Transmembrane</keyword>
<keyword evidence="2" id="KW-0472">Membrane</keyword>
<dbReference type="Gramene" id="Jr12_05400_p1">
    <property type="protein sequence ID" value="cds.Jr12_05400_p1"/>
    <property type="gene ID" value="Jr12_05400"/>
</dbReference>
<dbReference type="RefSeq" id="XP_018846735.1">
    <property type="nucleotide sequence ID" value="XM_018991190.2"/>
</dbReference>
<dbReference type="Proteomes" id="UP000235220">
    <property type="component" value="Chromosome 12"/>
</dbReference>
<reference evidence="4 5" key="1">
    <citation type="submission" date="2025-04" db="UniProtKB">
        <authorList>
            <consortium name="RefSeq"/>
        </authorList>
    </citation>
    <scope>IDENTIFICATION</scope>
    <source>
        <tissue evidence="4 5">Leaves</tissue>
    </source>
</reference>
<dbReference type="RefSeq" id="XP_018846734.1">
    <property type="nucleotide sequence ID" value="XM_018991189.2"/>
</dbReference>
<protein>
    <submittedName>
        <fullName evidence="4 5">Uncharacterized protein LOC109010373 isoform X1</fullName>
    </submittedName>
</protein>
<evidence type="ECO:0000256" key="1">
    <source>
        <dbReference type="SAM" id="MobiDB-lite"/>
    </source>
</evidence>
<gene>
    <name evidence="4 5" type="primary">LOC109010373</name>
</gene>
<evidence type="ECO:0000313" key="5">
    <source>
        <dbReference type="RefSeq" id="XP_018846735.1"/>
    </source>
</evidence>
<keyword evidence="2" id="KW-1133">Transmembrane helix</keyword>
<dbReference type="PANTHER" id="PTHR33868:SF2">
    <property type="entry name" value="EXPRESSED PROTEIN"/>
    <property type="match status" value="1"/>
</dbReference>
<evidence type="ECO:0000256" key="2">
    <source>
        <dbReference type="SAM" id="Phobius"/>
    </source>
</evidence>
<dbReference type="OrthoDB" id="1920951at2759"/>
<organism evidence="3 5">
    <name type="scientific">Juglans regia</name>
    <name type="common">English walnut</name>
    <dbReference type="NCBI Taxonomy" id="51240"/>
    <lineage>
        <taxon>Eukaryota</taxon>
        <taxon>Viridiplantae</taxon>
        <taxon>Streptophyta</taxon>
        <taxon>Embryophyta</taxon>
        <taxon>Tracheophyta</taxon>
        <taxon>Spermatophyta</taxon>
        <taxon>Magnoliopsida</taxon>
        <taxon>eudicotyledons</taxon>
        <taxon>Gunneridae</taxon>
        <taxon>Pentapetalae</taxon>
        <taxon>rosids</taxon>
        <taxon>fabids</taxon>
        <taxon>Fagales</taxon>
        <taxon>Juglandaceae</taxon>
        <taxon>Juglans</taxon>
    </lineage>
</organism>
<dbReference type="PANTHER" id="PTHR33868">
    <property type="entry name" value="EXPRESSED PROTEIN"/>
    <property type="match status" value="1"/>
</dbReference>